<feature type="compositionally biased region" description="Low complexity" evidence="6">
    <location>
        <begin position="963"/>
        <end position="978"/>
    </location>
</feature>
<evidence type="ECO:0000313" key="9">
    <source>
        <dbReference type="Proteomes" id="UP000837857"/>
    </source>
</evidence>
<keyword evidence="1" id="KW-0479">Metal-binding</keyword>
<name>A0ABN8IIX2_9NEOP</name>
<evidence type="ECO:0000259" key="7">
    <source>
        <dbReference type="PROSITE" id="PS50157"/>
    </source>
</evidence>
<dbReference type="PROSITE" id="PS50157">
    <property type="entry name" value="ZINC_FINGER_C2H2_2"/>
    <property type="match status" value="2"/>
</dbReference>
<feature type="compositionally biased region" description="Polar residues" evidence="6">
    <location>
        <begin position="520"/>
        <end position="536"/>
    </location>
</feature>
<evidence type="ECO:0000256" key="6">
    <source>
        <dbReference type="SAM" id="MobiDB-lite"/>
    </source>
</evidence>
<evidence type="ECO:0000256" key="4">
    <source>
        <dbReference type="ARBA" id="ARBA00022833"/>
    </source>
</evidence>
<evidence type="ECO:0000256" key="5">
    <source>
        <dbReference type="PROSITE-ProRule" id="PRU00042"/>
    </source>
</evidence>
<feature type="region of interest" description="Disordered" evidence="6">
    <location>
        <begin position="462"/>
        <end position="491"/>
    </location>
</feature>
<dbReference type="Proteomes" id="UP000837857">
    <property type="component" value="Chromosome 20"/>
</dbReference>
<feature type="region of interest" description="Disordered" evidence="6">
    <location>
        <begin position="1056"/>
        <end position="1098"/>
    </location>
</feature>
<feature type="region of interest" description="Disordered" evidence="6">
    <location>
        <begin position="508"/>
        <end position="545"/>
    </location>
</feature>
<keyword evidence="2" id="KW-0677">Repeat</keyword>
<dbReference type="PROSITE" id="PS00028">
    <property type="entry name" value="ZINC_FINGER_C2H2_1"/>
    <property type="match status" value="5"/>
</dbReference>
<evidence type="ECO:0000256" key="3">
    <source>
        <dbReference type="ARBA" id="ARBA00022771"/>
    </source>
</evidence>
<evidence type="ECO:0000256" key="2">
    <source>
        <dbReference type="ARBA" id="ARBA00022737"/>
    </source>
</evidence>
<organism evidence="8 9">
    <name type="scientific">Iphiclides podalirius</name>
    <name type="common">scarce swallowtail</name>
    <dbReference type="NCBI Taxonomy" id="110791"/>
    <lineage>
        <taxon>Eukaryota</taxon>
        <taxon>Metazoa</taxon>
        <taxon>Ecdysozoa</taxon>
        <taxon>Arthropoda</taxon>
        <taxon>Hexapoda</taxon>
        <taxon>Insecta</taxon>
        <taxon>Pterygota</taxon>
        <taxon>Neoptera</taxon>
        <taxon>Endopterygota</taxon>
        <taxon>Lepidoptera</taxon>
        <taxon>Glossata</taxon>
        <taxon>Ditrysia</taxon>
        <taxon>Papilionoidea</taxon>
        <taxon>Papilionidae</taxon>
        <taxon>Papilioninae</taxon>
        <taxon>Iphiclides</taxon>
    </lineage>
</organism>
<keyword evidence="4" id="KW-0862">Zinc</keyword>
<protein>
    <recommendedName>
        <fullName evidence="7">C2H2-type domain-containing protein</fullName>
    </recommendedName>
</protein>
<feature type="compositionally biased region" description="Basic and acidic residues" evidence="6">
    <location>
        <begin position="1"/>
        <end position="19"/>
    </location>
</feature>
<accession>A0ABN8IIX2</accession>
<feature type="region of interest" description="Disordered" evidence="6">
    <location>
        <begin position="1"/>
        <end position="71"/>
    </location>
</feature>
<proteinExistence type="predicted"/>
<feature type="region of interest" description="Disordered" evidence="6">
    <location>
        <begin position="959"/>
        <end position="978"/>
    </location>
</feature>
<feature type="non-terminal residue" evidence="8">
    <location>
        <position position="1"/>
    </location>
</feature>
<gene>
    <name evidence="8" type="ORF">IPOD504_LOCUS8384</name>
</gene>
<reference evidence="8" key="1">
    <citation type="submission" date="2022-03" db="EMBL/GenBank/DDBJ databases">
        <authorList>
            <person name="Martin H S."/>
        </authorList>
    </citation>
    <scope>NUCLEOTIDE SEQUENCE</scope>
</reference>
<evidence type="ECO:0000256" key="1">
    <source>
        <dbReference type="ARBA" id="ARBA00022723"/>
    </source>
</evidence>
<dbReference type="PANTHER" id="PTHR24403:SF67">
    <property type="entry name" value="FI01116P-RELATED"/>
    <property type="match status" value="1"/>
</dbReference>
<feature type="compositionally biased region" description="Basic and acidic residues" evidence="6">
    <location>
        <begin position="33"/>
        <end position="54"/>
    </location>
</feature>
<keyword evidence="9" id="KW-1185">Reference proteome</keyword>
<dbReference type="SMART" id="SM00355">
    <property type="entry name" value="ZnF_C2H2"/>
    <property type="match status" value="20"/>
</dbReference>
<dbReference type="InterPro" id="IPR050688">
    <property type="entry name" value="Zinc_finger/UBP_domain"/>
</dbReference>
<feature type="domain" description="C2H2-type" evidence="7">
    <location>
        <begin position="1014"/>
        <end position="1042"/>
    </location>
</feature>
<evidence type="ECO:0000313" key="8">
    <source>
        <dbReference type="EMBL" id="CAH2052792.1"/>
    </source>
</evidence>
<dbReference type="InterPro" id="IPR013087">
    <property type="entry name" value="Znf_C2H2_type"/>
</dbReference>
<feature type="domain" description="C2H2-type" evidence="7">
    <location>
        <begin position="1282"/>
        <end position="1310"/>
    </location>
</feature>
<dbReference type="EMBL" id="OW152832">
    <property type="protein sequence ID" value="CAH2052792.1"/>
    <property type="molecule type" value="Genomic_DNA"/>
</dbReference>
<dbReference type="Gene3D" id="3.30.160.60">
    <property type="entry name" value="Classic Zinc Finger"/>
    <property type="match status" value="2"/>
</dbReference>
<sequence>MNKSGEEYTKSAVETEPRILRSRRLNQNTVESSDDKSYSDEKNDNDTNKLKSDFQLDSNVNEEHKPKPSKIQITFENDDAAKEMSNPEDSANVKIEQEQEHKLVSQPDTQFVQPTLPIIQSVVSLGASTHEPSQMASVVDFKEEKRKEEEYKYEEAQAKAMAGKNNVVLAIMMNREKIVHIFKCAGRFCSYSTDNAEDALRHAVAHERVGGESSLDCPYCDFDSSKNAVDLVTHVFKAHGNCPFVCGRCFYRGAASQLVRAHEMRLHCKEQSLIYRSTVTARSNTAEDILPRDVAVPYYVCNQASADSSNGICQFKTYTSGKFSEHLETRHSTDTVFSCFICSVQVTNISDLLLHVKGHGFKVYQCTWCVHGADSETEFLAHASEKHPNKQPQAYLRIITNKEGTAGFRVLPLAQLNNSKIPTIDVTPNCAKGNPEREAERSIDLEKLIGETNQMIESMMSSTQTNMDSNDAEKDDGSVPYFDSESINQSQEPLVTDLKSPLLNQTAEQLKPEDSRASIPLTSQCPATPKLRNQSVKGDDHKQQSPVIVKNEPTTSKSSMSDVVYCLDSDEEAPNKKMVDLTAEETASAADKSDQSDTPKRLRLECLFKCGLCYNTVLKNIVGFKRHVTAVHQQKINEIACAHCPFIGPRDVVANHYLSDHSLSQETITRYVCGVCDNRYVTFGFVKKHLKDDHRMEKLTSKSLHSKDGEYYFVVDDAGTNKLATKRKLPKQYKLKSAEPPVKMKKFGPSDVVNLPINPILDELVYCALCEFSTKVRLNMVRHLQLHAEQQPVPQTAPVNPVPHLETNEKHFDKMVNLASSSIASRMDKTNKAEQQPVQNPLIPPETVSRYPKYVPDRQRYTCGAKECCYISLDEHMFKYHWETLHSESKDYRCMHCPPHQHLDNSKPLTASRIIAHLKMHDMRLYACSVCHYYHNRRQVVEKHVAEFHSSARVVVVREESEQTPTAPSSSQPSTAAPTMDLKPWQCGLCKFKSMLRPEVVDHCAKIHQSKMQYKCTYCAFRTSTLDNIKKHQGKSHADKAPETFYFYYREGSIPDEPDGTPRWQKQRQKSSVAETLVKTEAVESRSSESENATEVEPTPIAIPVVDLNIVKRDPDSVAPEQPTQDLCASLNFGQFCEPNGLKYKCPLCETVSEETKEAMQSHLYEELQYRKWGCGLCSYKAFHKNGLFEHMRIEHRRFREPIELPMDSHIETWIAKALDHQFLLIEKNKLNSPLGTRPDSELLTHKSNPFPSTSKRVNLPLTLESGDNFNTEDLESFFGRWCCSSCSDKFQNYHEAQFHCKSVHTGLAARAVEAVRDVGKRDAWISAVLQKQKCSMTQSPMLTNKTASLESTESIATDNSLLVVRYEERVTTPEVEMANLKGVALDSDEDDEKLVIDEPSQTLEGRQCPFCNFKCNDMRDFKEHITQHSNIKPYFCSYCDFNGYRRTVLKHLTDKHKGRPLLLVTRSQRSMGPPLNTNPVATVASTVEEEVSKLICLQCETPFTDIDAKEHMHDNVKPSFAKKGQVVVKCCICLLLLQNIDEATAHHQLSHPGESLNYSYYKLLGKRRTVFFCVYCDHQFRFWKDMKVHWSAVHSTLPLQFRRRQFSAKSDVIVNLDDEEVALKRKSDALCEGRPSRKCARKSTTKLPMQAVAKKSTTKLPLNVEPGSSLQEYSYYGVKPCVDDLENVRTSMTFCNTDVSFTFKQLSEVIKISPKVVVKEINK</sequence>
<keyword evidence="3 5" id="KW-0863">Zinc-finger</keyword>
<dbReference type="PANTHER" id="PTHR24403">
    <property type="entry name" value="ZINC FINGER PROTEIN"/>
    <property type="match status" value="1"/>
</dbReference>